<proteinExistence type="predicted"/>
<comment type="caution">
    <text evidence="3">The sequence shown here is derived from an EMBL/GenBank/DDBJ whole genome shotgun (WGS) entry which is preliminary data.</text>
</comment>
<evidence type="ECO:0000256" key="2">
    <source>
        <dbReference type="SAM" id="Phobius"/>
    </source>
</evidence>
<keyword evidence="2" id="KW-1133">Transmembrane helix</keyword>
<name>A0AA39U0F4_9AGAR</name>
<gene>
    <name evidence="3" type="ORF">IW261DRAFT_1610448</name>
</gene>
<dbReference type="EMBL" id="JAUEPR010000025">
    <property type="protein sequence ID" value="KAK0474912.1"/>
    <property type="molecule type" value="Genomic_DNA"/>
</dbReference>
<organism evidence="3 4">
    <name type="scientific">Armillaria novae-zelandiae</name>
    <dbReference type="NCBI Taxonomy" id="153914"/>
    <lineage>
        <taxon>Eukaryota</taxon>
        <taxon>Fungi</taxon>
        <taxon>Dikarya</taxon>
        <taxon>Basidiomycota</taxon>
        <taxon>Agaricomycotina</taxon>
        <taxon>Agaricomycetes</taxon>
        <taxon>Agaricomycetidae</taxon>
        <taxon>Agaricales</taxon>
        <taxon>Marasmiineae</taxon>
        <taxon>Physalacriaceae</taxon>
        <taxon>Armillaria</taxon>
    </lineage>
</organism>
<evidence type="ECO:0000256" key="1">
    <source>
        <dbReference type="SAM" id="MobiDB-lite"/>
    </source>
</evidence>
<accession>A0AA39U0F4</accession>
<protein>
    <recommendedName>
        <fullName evidence="5">Transmembrane protein</fullName>
    </recommendedName>
</protein>
<reference evidence="3" key="1">
    <citation type="submission" date="2023-06" db="EMBL/GenBank/DDBJ databases">
        <authorList>
            <consortium name="Lawrence Berkeley National Laboratory"/>
            <person name="Ahrendt S."/>
            <person name="Sahu N."/>
            <person name="Indic B."/>
            <person name="Wong-Bajracharya J."/>
            <person name="Merenyi Z."/>
            <person name="Ke H.-M."/>
            <person name="Monk M."/>
            <person name="Kocsube S."/>
            <person name="Drula E."/>
            <person name="Lipzen A."/>
            <person name="Balint B."/>
            <person name="Henrissat B."/>
            <person name="Andreopoulos B."/>
            <person name="Martin F.M."/>
            <person name="Harder C.B."/>
            <person name="Rigling D."/>
            <person name="Ford K.L."/>
            <person name="Foster G.D."/>
            <person name="Pangilinan J."/>
            <person name="Papanicolaou A."/>
            <person name="Barry K."/>
            <person name="LaButti K."/>
            <person name="Viragh M."/>
            <person name="Koriabine M."/>
            <person name="Yan M."/>
            <person name="Riley R."/>
            <person name="Champramary S."/>
            <person name="Plett K.L."/>
            <person name="Tsai I.J."/>
            <person name="Slot J."/>
            <person name="Sipos G."/>
            <person name="Plett J."/>
            <person name="Nagy L.G."/>
            <person name="Grigoriev I.V."/>
        </authorList>
    </citation>
    <scope>NUCLEOTIDE SEQUENCE</scope>
    <source>
        <strain evidence="3">ICMP 16352</strain>
    </source>
</reference>
<feature type="region of interest" description="Disordered" evidence="1">
    <location>
        <begin position="268"/>
        <end position="290"/>
    </location>
</feature>
<dbReference type="Proteomes" id="UP001175227">
    <property type="component" value="Unassembled WGS sequence"/>
</dbReference>
<feature type="transmembrane region" description="Helical" evidence="2">
    <location>
        <begin position="168"/>
        <end position="190"/>
    </location>
</feature>
<keyword evidence="4" id="KW-1185">Reference proteome</keyword>
<evidence type="ECO:0000313" key="4">
    <source>
        <dbReference type="Proteomes" id="UP001175227"/>
    </source>
</evidence>
<evidence type="ECO:0008006" key="5">
    <source>
        <dbReference type="Google" id="ProtNLM"/>
    </source>
</evidence>
<feature type="transmembrane region" description="Helical" evidence="2">
    <location>
        <begin position="30"/>
        <end position="51"/>
    </location>
</feature>
<feature type="compositionally biased region" description="Low complexity" evidence="1">
    <location>
        <begin position="276"/>
        <end position="290"/>
    </location>
</feature>
<dbReference type="AlphaFoldDB" id="A0AA39U0F4"/>
<keyword evidence="2" id="KW-0812">Transmembrane</keyword>
<sequence length="290" mass="32440">MTVSINIEHFIQERRQESAQVTEPRWSTPMFFQLCTVIALIPLVLSLNIMLESPLETFRSAPMSLRWEPNDPVEFVLGAFTNDVSVMVATTTEVVVNFTTDRIVDMTFNRTSSSRNDCILLAWLPQAQPRNPFAQSEPFTLISRITTATLISGTASNVPPKPVSHTGVIVGGVIGFLGLGCMAPASLYVLRWRRRSKAGSLPFLRLKDIRTPTPAPFLLKYSSQRDAGAQEHVSTISRESWEIEIARVREEIRALRLDNQIRRMEAGYEGLPPPSYRSASSSSRPISFDT</sequence>
<evidence type="ECO:0000313" key="3">
    <source>
        <dbReference type="EMBL" id="KAK0474912.1"/>
    </source>
</evidence>
<keyword evidence="2" id="KW-0472">Membrane</keyword>